<sequence length="247" mass="26543">MTLPTAESAAQGTAAAHPLDAATWASLTGPHRRLAEGRGRARRYPPDLSPFAALSSPDDERAWADLHHLQGPDQAVLLAGPPGFTDALPRGWAVDAVIPGVQLVATPAHRTEPDDEAFVISAADAVEAAELVARTEPGPFRARTHELGTYLGLRRRGRLVAMAGERLHPPGWSEISAVCTDPDHRRQGLATRLIRAVGHLVRERGDTPFLHTGAANTRAIDLYLDLGYALRREVEFAALRTPAAPAR</sequence>
<dbReference type="Pfam" id="PF08445">
    <property type="entry name" value="FR47"/>
    <property type="match status" value="1"/>
</dbReference>
<organism evidence="4 5">
    <name type="scientific">Friedmanniella luteola</name>
    <dbReference type="NCBI Taxonomy" id="546871"/>
    <lineage>
        <taxon>Bacteria</taxon>
        <taxon>Bacillati</taxon>
        <taxon>Actinomycetota</taxon>
        <taxon>Actinomycetes</taxon>
        <taxon>Propionibacteriales</taxon>
        <taxon>Nocardioidaceae</taxon>
        <taxon>Friedmanniella</taxon>
    </lineage>
</organism>
<dbReference type="InterPro" id="IPR013653">
    <property type="entry name" value="GCN5-like_dom"/>
</dbReference>
<dbReference type="RefSeq" id="WP_091413514.1">
    <property type="nucleotide sequence ID" value="NZ_LT629749.1"/>
</dbReference>
<protein>
    <submittedName>
        <fullName evidence="4">FR47-like protein</fullName>
    </submittedName>
</protein>
<keyword evidence="5" id="KW-1185">Reference proteome</keyword>
<name>A0A1H1WK70_9ACTN</name>
<dbReference type="Proteomes" id="UP000199092">
    <property type="component" value="Chromosome I"/>
</dbReference>
<evidence type="ECO:0000313" key="5">
    <source>
        <dbReference type="Proteomes" id="UP000199092"/>
    </source>
</evidence>
<feature type="domain" description="N-acetyltransferase" evidence="3">
    <location>
        <begin position="115"/>
        <end position="247"/>
    </location>
</feature>
<keyword evidence="2" id="KW-0012">Acyltransferase</keyword>
<dbReference type="SUPFAM" id="SSF55729">
    <property type="entry name" value="Acyl-CoA N-acyltransferases (Nat)"/>
    <property type="match status" value="1"/>
</dbReference>
<dbReference type="InterPro" id="IPR000182">
    <property type="entry name" value="GNAT_dom"/>
</dbReference>
<evidence type="ECO:0000259" key="3">
    <source>
        <dbReference type="PROSITE" id="PS51186"/>
    </source>
</evidence>
<accession>A0A1H1WK70</accession>
<dbReference type="CDD" id="cd04301">
    <property type="entry name" value="NAT_SF"/>
    <property type="match status" value="1"/>
</dbReference>
<dbReference type="PANTHER" id="PTHR43420">
    <property type="entry name" value="ACETYLTRANSFERASE"/>
    <property type="match status" value="1"/>
</dbReference>
<dbReference type="InterPro" id="IPR016181">
    <property type="entry name" value="Acyl_CoA_acyltransferase"/>
</dbReference>
<evidence type="ECO:0000256" key="1">
    <source>
        <dbReference type="ARBA" id="ARBA00022679"/>
    </source>
</evidence>
<reference evidence="4 5" key="1">
    <citation type="submission" date="2016-10" db="EMBL/GenBank/DDBJ databases">
        <authorList>
            <person name="de Groot N.N."/>
        </authorList>
    </citation>
    <scope>NUCLEOTIDE SEQUENCE [LARGE SCALE GENOMIC DNA]</scope>
    <source>
        <strain evidence="4 5">DSM 21741</strain>
    </source>
</reference>
<dbReference type="OrthoDB" id="9797456at2"/>
<proteinExistence type="predicted"/>
<dbReference type="Gene3D" id="3.40.630.30">
    <property type="match status" value="1"/>
</dbReference>
<gene>
    <name evidence="4" type="ORF">SAMN04488543_2744</name>
</gene>
<dbReference type="GO" id="GO:0016747">
    <property type="term" value="F:acyltransferase activity, transferring groups other than amino-acyl groups"/>
    <property type="evidence" value="ECO:0007669"/>
    <property type="project" value="InterPro"/>
</dbReference>
<dbReference type="PROSITE" id="PS51186">
    <property type="entry name" value="GNAT"/>
    <property type="match status" value="1"/>
</dbReference>
<evidence type="ECO:0000256" key="2">
    <source>
        <dbReference type="ARBA" id="ARBA00023315"/>
    </source>
</evidence>
<keyword evidence="1" id="KW-0808">Transferase</keyword>
<dbReference type="AlphaFoldDB" id="A0A1H1WK70"/>
<dbReference type="STRING" id="546871.SAMN04488543_2744"/>
<dbReference type="EMBL" id="LT629749">
    <property type="protein sequence ID" value="SDS97060.1"/>
    <property type="molecule type" value="Genomic_DNA"/>
</dbReference>
<dbReference type="PANTHER" id="PTHR43420:SF3">
    <property type="entry name" value="N-ACETYLTRANSFERASE DOMAIN-CONTAINING PROTEIN"/>
    <property type="match status" value="1"/>
</dbReference>
<dbReference type="InterPro" id="IPR050680">
    <property type="entry name" value="YpeA/RimI_acetyltransf"/>
</dbReference>
<evidence type="ECO:0000313" key="4">
    <source>
        <dbReference type="EMBL" id="SDS97060.1"/>
    </source>
</evidence>